<dbReference type="InterPro" id="IPR020901">
    <property type="entry name" value="Prtase_inh_Kunz-CS"/>
</dbReference>
<reference evidence="3 4" key="1">
    <citation type="journal article" date="2010" name="Nature">
        <title>The genome of a songbird.</title>
        <authorList>
            <person name="Warren W.C."/>
            <person name="Clayton D.F."/>
            <person name="Ellegren H."/>
            <person name="Arnold A.P."/>
            <person name="Hillier L.W."/>
            <person name="Kunstner A."/>
            <person name="Searle S."/>
            <person name="White S."/>
            <person name="Vilella A.J."/>
            <person name="Fairley S."/>
            <person name="Heger A."/>
            <person name="Kong L."/>
            <person name="Ponting C.P."/>
            <person name="Jarvis E.D."/>
            <person name="Mello C.V."/>
            <person name="Minx P."/>
            <person name="Lovell P."/>
            <person name="Velho T.A."/>
            <person name="Ferris M."/>
            <person name="Balakrishnan C.N."/>
            <person name="Sinha S."/>
            <person name="Blatti C."/>
            <person name="London S.E."/>
            <person name="Li Y."/>
            <person name="Lin Y.C."/>
            <person name="George J."/>
            <person name="Sweedler J."/>
            <person name="Southey B."/>
            <person name="Gunaratne P."/>
            <person name="Watson M."/>
            <person name="Nam K."/>
            <person name="Backstrom N."/>
            <person name="Smeds L."/>
            <person name="Nabholz B."/>
            <person name="Itoh Y."/>
            <person name="Whitney O."/>
            <person name="Pfenning A.R."/>
            <person name="Howard J."/>
            <person name="Volker M."/>
            <person name="Skinner B.M."/>
            <person name="Griffin D.K."/>
            <person name="Ye L."/>
            <person name="McLaren W.M."/>
            <person name="Flicek P."/>
            <person name="Quesada V."/>
            <person name="Velasco G."/>
            <person name="Lopez-Otin C."/>
            <person name="Puente X.S."/>
            <person name="Olender T."/>
            <person name="Lancet D."/>
            <person name="Smit A.F."/>
            <person name="Hubley R."/>
            <person name="Konkel M.K."/>
            <person name="Walker J.A."/>
            <person name="Batzer M.A."/>
            <person name="Gu W."/>
            <person name="Pollock D.D."/>
            <person name="Chen L."/>
            <person name="Cheng Z."/>
            <person name="Eichler E.E."/>
            <person name="Stapley J."/>
            <person name="Slate J."/>
            <person name="Ekblom R."/>
            <person name="Birkhead T."/>
            <person name="Burke T."/>
            <person name="Burt D."/>
            <person name="Scharff C."/>
            <person name="Adam I."/>
            <person name="Richard H."/>
            <person name="Sultan M."/>
            <person name="Soldatov A."/>
            <person name="Lehrach H."/>
            <person name="Edwards S.V."/>
            <person name="Yang S.P."/>
            <person name="Li X."/>
            <person name="Graves T."/>
            <person name="Fulton L."/>
            <person name="Nelson J."/>
            <person name="Chinwalla A."/>
            <person name="Hou S."/>
            <person name="Mardis E.R."/>
            <person name="Wilson R.K."/>
        </authorList>
    </citation>
    <scope>NUCLEOTIDE SEQUENCE [LARGE SCALE GENOMIC DNA]</scope>
</reference>
<dbReference type="InParanoid" id="A0A674G887"/>
<dbReference type="PROSITE" id="PS00280">
    <property type="entry name" value="BPTI_KUNITZ_1"/>
    <property type="match status" value="1"/>
</dbReference>
<protein>
    <recommendedName>
        <fullName evidence="2">BPTI/Kunitz inhibitor domain-containing protein</fullName>
    </recommendedName>
</protein>
<dbReference type="PANTHER" id="PTHR46751">
    <property type="entry name" value="EPPIN"/>
    <property type="match status" value="1"/>
</dbReference>
<evidence type="ECO:0000259" key="2">
    <source>
        <dbReference type="PROSITE" id="PS50279"/>
    </source>
</evidence>
<dbReference type="SUPFAM" id="SSF57362">
    <property type="entry name" value="BPTI-like"/>
    <property type="match status" value="1"/>
</dbReference>
<dbReference type="InterPro" id="IPR002223">
    <property type="entry name" value="Kunitz_BPTI"/>
</dbReference>
<dbReference type="Pfam" id="PF00014">
    <property type="entry name" value="Kunitz_BPTI"/>
    <property type="match status" value="1"/>
</dbReference>
<reference evidence="3" key="2">
    <citation type="submission" date="2025-08" db="UniProtKB">
        <authorList>
            <consortium name="Ensembl"/>
        </authorList>
    </citation>
    <scope>IDENTIFICATION</scope>
</reference>
<accession>A0A674G887</accession>
<dbReference type="PRINTS" id="PR00759">
    <property type="entry name" value="BASICPTASE"/>
</dbReference>
<dbReference type="SMART" id="SM00131">
    <property type="entry name" value="KU"/>
    <property type="match status" value="1"/>
</dbReference>
<dbReference type="Gene3D" id="4.10.410.10">
    <property type="entry name" value="Pancreatic trypsin inhibitor Kunitz domain"/>
    <property type="match status" value="1"/>
</dbReference>
<evidence type="ECO:0000313" key="3">
    <source>
        <dbReference type="Ensembl" id="ENSTGUP00000018657.1"/>
    </source>
</evidence>
<evidence type="ECO:0000313" key="4">
    <source>
        <dbReference type="Proteomes" id="UP000007754"/>
    </source>
</evidence>
<proteinExistence type="predicted"/>
<keyword evidence="4" id="KW-1185">Reference proteome</keyword>
<feature type="domain" description="BPTI/Kunitz inhibitor" evidence="2">
    <location>
        <begin position="41"/>
        <end position="91"/>
    </location>
</feature>
<dbReference type="InterPro" id="IPR036880">
    <property type="entry name" value="Kunitz_BPTI_sf"/>
</dbReference>
<dbReference type="PANTHER" id="PTHR46751:SF1">
    <property type="entry name" value="WAP FOUR-DISULFIDE CORE DOMAIN PROTEIN 6A"/>
    <property type="match status" value="1"/>
</dbReference>
<dbReference type="Ensembl" id="ENSTGUT00000042526.1">
    <property type="protein sequence ID" value="ENSTGUP00000018657.1"/>
    <property type="gene ID" value="ENSTGUG00000022931.1"/>
</dbReference>
<dbReference type="PROSITE" id="PS50279">
    <property type="entry name" value="BPTI_KUNITZ_2"/>
    <property type="match status" value="1"/>
</dbReference>
<name>A0A674G887_TAEGU</name>
<sequence>MLRYLNRSLILPSGFRQSCFQLILWFFRPLTFTDVLSDPRCLEPMKQGDCWNYVVKWYYDKDANSCGQFWYGGCNGTNNRFETEKECRETCVD</sequence>
<dbReference type="InterPro" id="IPR051388">
    <property type="entry name" value="Serpin_venom_toxin"/>
</dbReference>
<organism evidence="3 4">
    <name type="scientific">Taeniopygia guttata</name>
    <name type="common">Zebra finch</name>
    <name type="synonym">Poephila guttata</name>
    <dbReference type="NCBI Taxonomy" id="59729"/>
    <lineage>
        <taxon>Eukaryota</taxon>
        <taxon>Metazoa</taxon>
        <taxon>Chordata</taxon>
        <taxon>Craniata</taxon>
        <taxon>Vertebrata</taxon>
        <taxon>Euteleostomi</taxon>
        <taxon>Archelosauria</taxon>
        <taxon>Archosauria</taxon>
        <taxon>Dinosauria</taxon>
        <taxon>Saurischia</taxon>
        <taxon>Theropoda</taxon>
        <taxon>Coelurosauria</taxon>
        <taxon>Aves</taxon>
        <taxon>Neognathae</taxon>
        <taxon>Neoaves</taxon>
        <taxon>Telluraves</taxon>
        <taxon>Australaves</taxon>
        <taxon>Passeriformes</taxon>
        <taxon>Passeroidea</taxon>
        <taxon>Estrildidae</taxon>
        <taxon>Estrildinae</taxon>
        <taxon>Taeniopygia</taxon>
    </lineage>
</organism>
<dbReference type="FunFam" id="4.10.410.10:FF:000045">
    <property type="entry name" value="Collagen type XXVIII alpha 1 a"/>
    <property type="match status" value="1"/>
</dbReference>
<dbReference type="GeneTree" id="ENSGT01090000260278"/>
<dbReference type="GO" id="GO:0004867">
    <property type="term" value="F:serine-type endopeptidase inhibitor activity"/>
    <property type="evidence" value="ECO:0007669"/>
    <property type="project" value="InterPro"/>
</dbReference>
<dbReference type="Proteomes" id="UP000007754">
    <property type="component" value="Chromosome 2"/>
</dbReference>
<dbReference type="AlphaFoldDB" id="A0A674G887"/>
<keyword evidence="1" id="KW-1015">Disulfide bond</keyword>
<dbReference type="OMA" id="ECRRECI"/>
<reference evidence="3" key="3">
    <citation type="submission" date="2025-09" db="UniProtKB">
        <authorList>
            <consortium name="Ensembl"/>
        </authorList>
    </citation>
    <scope>IDENTIFICATION</scope>
</reference>
<evidence type="ECO:0000256" key="1">
    <source>
        <dbReference type="ARBA" id="ARBA00023157"/>
    </source>
</evidence>